<dbReference type="InterPro" id="IPR001611">
    <property type="entry name" value="Leu-rich_rpt"/>
</dbReference>
<dbReference type="InterPro" id="IPR007110">
    <property type="entry name" value="Ig-like_dom"/>
</dbReference>
<keyword evidence="9" id="KW-1185">Reference proteome</keyword>
<dbReference type="AlphaFoldDB" id="A0A9Q0DEQ3"/>
<keyword evidence="3" id="KW-0677">Repeat</keyword>
<dbReference type="InterPro" id="IPR036179">
    <property type="entry name" value="Ig-like_dom_sf"/>
</dbReference>
<evidence type="ECO:0000256" key="2">
    <source>
        <dbReference type="ARBA" id="ARBA00022729"/>
    </source>
</evidence>
<dbReference type="InterPro" id="IPR050467">
    <property type="entry name" value="LRFN"/>
</dbReference>
<evidence type="ECO:0000256" key="1">
    <source>
        <dbReference type="ARBA" id="ARBA00022614"/>
    </source>
</evidence>
<feature type="transmembrane region" description="Helical" evidence="5">
    <location>
        <begin position="397"/>
        <end position="417"/>
    </location>
</feature>
<feature type="domain" description="Ig-like" evidence="7">
    <location>
        <begin position="277"/>
        <end position="384"/>
    </location>
</feature>
<keyword evidence="2 6" id="KW-0732">Signal</keyword>
<gene>
    <name evidence="8" type="ORF">NHX12_012721</name>
</gene>
<evidence type="ECO:0000313" key="9">
    <source>
        <dbReference type="Proteomes" id="UP001148018"/>
    </source>
</evidence>
<dbReference type="PANTHER" id="PTHR45842:SF22">
    <property type="entry name" value="INSULIN-LIKE GROWTH FACTOR-BINDING PROTEIN COMPLEX ACID LABILE SUBUNIT ISOFORM X1"/>
    <property type="match status" value="1"/>
</dbReference>
<dbReference type="InterPro" id="IPR003598">
    <property type="entry name" value="Ig_sub2"/>
</dbReference>
<dbReference type="Proteomes" id="UP001148018">
    <property type="component" value="Unassembled WGS sequence"/>
</dbReference>
<dbReference type="SMART" id="SM00409">
    <property type="entry name" value="IG"/>
    <property type="match status" value="1"/>
</dbReference>
<evidence type="ECO:0000259" key="7">
    <source>
        <dbReference type="PROSITE" id="PS50835"/>
    </source>
</evidence>
<organism evidence="8 9">
    <name type="scientific">Muraenolepis orangiensis</name>
    <name type="common">Patagonian moray cod</name>
    <dbReference type="NCBI Taxonomy" id="630683"/>
    <lineage>
        <taxon>Eukaryota</taxon>
        <taxon>Metazoa</taxon>
        <taxon>Chordata</taxon>
        <taxon>Craniata</taxon>
        <taxon>Vertebrata</taxon>
        <taxon>Euteleostomi</taxon>
        <taxon>Actinopterygii</taxon>
        <taxon>Neopterygii</taxon>
        <taxon>Teleostei</taxon>
        <taxon>Neoteleostei</taxon>
        <taxon>Acanthomorphata</taxon>
        <taxon>Zeiogadaria</taxon>
        <taxon>Gadariae</taxon>
        <taxon>Gadiformes</taxon>
        <taxon>Muraenolepidoidei</taxon>
        <taxon>Muraenolepididae</taxon>
        <taxon>Muraenolepis</taxon>
    </lineage>
</organism>
<proteinExistence type="predicted"/>
<keyword evidence="5" id="KW-1133">Transmembrane helix</keyword>
<evidence type="ECO:0000256" key="3">
    <source>
        <dbReference type="ARBA" id="ARBA00022737"/>
    </source>
</evidence>
<dbReference type="InterPro" id="IPR032675">
    <property type="entry name" value="LRR_dom_sf"/>
</dbReference>
<dbReference type="InterPro" id="IPR003591">
    <property type="entry name" value="Leu-rich_rpt_typical-subtyp"/>
</dbReference>
<evidence type="ECO:0000256" key="4">
    <source>
        <dbReference type="ARBA" id="ARBA00023157"/>
    </source>
</evidence>
<dbReference type="PROSITE" id="PS50835">
    <property type="entry name" value="IG_LIKE"/>
    <property type="match status" value="1"/>
</dbReference>
<reference evidence="8" key="1">
    <citation type="submission" date="2022-07" db="EMBL/GenBank/DDBJ databases">
        <title>Chromosome-level genome of Muraenolepis orangiensis.</title>
        <authorList>
            <person name="Kim J."/>
        </authorList>
    </citation>
    <scope>NUCLEOTIDE SEQUENCE</scope>
    <source>
        <strain evidence="8">KU_S4_2022</strain>
        <tissue evidence="8">Muscle</tissue>
    </source>
</reference>
<dbReference type="SUPFAM" id="SSF48726">
    <property type="entry name" value="Immunoglobulin"/>
    <property type="match status" value="1"/>
</dbReference>
<dbReference type="Pfam" id="PF13927">
    <property type="entry name" value="Ig_3"/>
    <property type="match status" value="1"/>
</dbReference>
<keyword evidence="5" id="KW-0472">Membrane</keyword>
<evidence type="ECO:0000256" key="5">
    <source>
        <dbReference type="SAM" id="Phobius"/>
    </source>
</evidence>
<evidence type="ECO:0000256" key="6">
    <source>
        <dbReference type="SAM" id="SignalP"/>
    </source>
</evidence>
<sequence>MDQRTSRCPGGALLLLLLCAVLRGSQPTCPSVCMCTADTLSCSGAGLSRLPRRMPASPLALDLSYNRLTWLGPGGFAGMRRLETLRVARNQLASLGPDAFADASALRRLDLSSNRLRVVESHCFRGLWRLEELVLFDNRIVRVEAAALQGLSGLQKASFSLNLIDDFPFSSVRESSHPFMTTLDLSSNRLEAPPWEEVAALPGWVQRGLFLHNNSLRCDCSMYALFRRWEAEGFDSLTDFREEHVCTPPGDNARSSIRFLKQRRFFQNCSFNTLSLPVLSQPMRVLLSHLVILEGERARLDCRTPLGGGGGGEDPSFAWLTPGRGYVDRAAASDDYNNDDLMSVWANGSLEIPAARLNDSGLYTCVASADLRRAANGTREVNLTVVRAPPADSFSTGYTTLLGCTVTTVLILMYLYLTPCRWGCCKPPGAPAADLYDPDAVYDRNAVYDPGAAVESRHVAFLTPLMEEQSGNGRLVQASEEQVPAPWCWEKTGLYETAFLDSVIKI</sequence>
<dbReference type="Pfam" id="PF13855">
    <property type="entry name" value="LRR_8"/>
    <property type="match status" value="1"/>
</dbReference>
<keyword evidence="4" id="KW-1015">Disulfide bond</keyword>
<keyword evidence="5" id="KW-0812">Transmembrane</keyword>
<dbReference type="Gene3D" id="2.60.40.10">
    <property type="entry name" value="Immunoglobulins"/>
    <property type="match status" value="1"/>
</dbReference>
<dbReference type="InterPro" id="IPR003599">
    <property type="entry name" value="Ig_sub"/>
</dbReference>
<dbReference type="EMBL" id="JANIIK010000117">
    <property type="protein sequence ID" value="KAJ3586321.1"/>
    <property type="molecule type" value="Genomic_DNA"/>
</dbReference>
<evidence type="ECO:0000313" key="8">
    <source>
        <dbReference type="EMBL" id="KAJ3586321.1"/>
    </source>
</evidence>
<dbReference type="SMART" id="SM00408">
    <property type="entry name" value="IGc2"/>
    <property type="match status" value="1"/>
</dbReference>
<accession>A0A9Q0DEQ3</accession>
<feature type="signal peptide" evidence="6">
    <location>
        <begin position="1"/>
        <end position="24"/>
    </location>
</feature>
<keyword evidence="1" id="KW-0433">Leucine-rich repeat</keyword>
<name>A0A9Q0DEQ3_9TELE</name>
<dbReference type="OrthoDB" id="1394818at2759"/>
<dbReference type="SUPFAM" id="SSF52058">
    <property type="entry name" value="L domain-like"/>
    <property type="match status" value="1"/>
</dbReference>
<feature type="chain" id="PRO_5040222697" description="Ig-like domain-containing protein" evidence="6">
    <location>
        <begin position="25"/>
        <end position="506"/>
    </location>
</feature>
<dbReference type="InterPro" id="IPR013783">
    <property type="entry name" value="Ig-like_fold"/>
</dbReference>
<dbReference type="PANTHER" id="PTHR45842">
    <property type="entry name" value="SYNAPTIC ADHESION-LIKE MOLECULE SALM"/>
    <property type="match status" value="1"/>
</dbReference>
<protein>
    <recommendedName>
        <fullName evidence="7">Ig-like domain-containing protein</fullName>
    </recommendedName>
</protein>
<dbReference type="SMART" id="SM00369">
    <property type="entry name" value="LRR_TYP"/>
    <property type="match status" value="4"/>
</dbReference>
<dbReference type="Gene3D" id="3.80.10.10">
    <property type="entry name" value="Ribonuclease Inhibitor"/>
    <property type="match status" value="1"/>
</dbReference>
<comment type="caution">
    <text evidence="8">The sequence shown here is derived from an EMBL/GenBank/DDBJ whole genome shotgun (WGS) entry which is preliminary data.</text>
</comment>